<evidence type="ECO:0000313" key="2">
    <source>
        <dbReference type="EMBL" id="CAL1381456.1"/>
    </source>
</evidence>
<dbReference type="PANTHER" id="PTHR33144:SF35">
    <property type="entry name" value="TRANSPOSASE, PTTA_EN_SPM, PLANT-RELATED"/>
    <property type="match status" value="1"/>
</dbReference>
<sequence>MRRAVNYSLSMRFKNFKHHCHEHYQKLGADSARQTPHENIKMDDWLRLCDHFESPQFKRQSTANKRSKSMQTYAHTTGGKLCSQRMYEMEKAKHAATHPEEENSSDQPSDVVEQEEPKEMKVYAATHKRTDGSWVDVQPQHNYEMQRMYVEALEKGNRLFGAEILAMVLNKAPTYINKQNPTSVKEKELEERLENSLPEGEKQRQEF</sequence>
<dbReference type="InterPro" id="IPR004252">
    <property type="entry name" value="Probable_transposase_24"/>
</dbReference>
<feature type="compositionally biased region" description="Basic and acidic residues" evidence="1">
    <location>
        <begin position="184"/>
        <end position="207"/>
    </location>
</feature>
<accession>A0AAV2E6B9</accession>
<protein>
    <submittedName>
        <fullName evidence="2">Uncharacterized protein</fullName>
    </submittedName>
</protein>
<dbReference type="Proteomes" id="UP001497516">
    <property type="component" value="Chromosome 4"/>
</dbReference>
<evidence type="ECO:0000313" key="3">
    <source>
        <dbReference type="Proteomes" id="UP001497516"/>
    </source>
</evidence>
<feature type="region of interest" description="Disordered" evidence="1">
    <location>
        <begin position="177"/>
        <end position="207"/>
    </location>
</feature>
<keyword evidence="3" id="KW-1185">Reference proteome</keyword>
<feature type="region of interest" description="Disordered" evidence="1">
    <location>
        <begin position="90"/>
        <end position="117"/>
    </location>
</feature>
<dbReference type="AlphaFoldDB" id="A0AAV2E6B9"/>
<proteinExistence type="predicted"/>
<feature type="compositionally biased region" description="Basic and acidic residues" evidence="1">
    <location>
        <begin position="90"/>
        <end position="101"/>
    </location>
</feature>
<dbReference type="EMBL" id="OZ034817">
    <property type="protein sequence ID" value="CAL1381456.1"/>
    <property type="molecule type" value="Genomic_DNA"/>
</dbReference>
<reference evidence="2 3" key="1">
    <citation type="submission" date="2024-04" db="EMBL/GenBank/DDBJ databases">
        <authorList>
            <person name="Fracassetti M."/>
        </authorList>
    </citation>
    <scope>NUCLEOTIDE SEQUENCE [LARGE SCALE GENOMIC DNA]</scope>
</reference>
<organism evidence="2 3">
    <name type="scientific">Linum trigynum</name>
    <dbReference type="NCBI Taxonomy" id="586398"/>
    <lineage>
        <taxon>Eukaryota</taxon>
        <taxon>Viridiplantae</taxon>
        <taxon>Streptophyta</taxon>
        <taxon>Embryophyta</taxon>
        <taxon>Tracheophyta</taxon>
        <taxon>Spermatophyta</taxon>
        <taxon>Magnoliopsida</taxon>
        <taxon>eudicotyledons</taxon>
        <taxon>Gunneridae</taxon>
        <taxon>Pentapetalae</taxon>
        <taxon>rosids</taxon>
        <taxon>fabids</taxon>
        <taxon>Malpighiales</taxon>
        <taxon>Linaceae</taxon>
        <taxon>Linum</taxon>
    </lineage>
</organism>
<name>A0AAV2E6B9_9ROSI</name>
<dbReference type="Pfam" id="PF03004">
    <property type="entry name" value="Transposase_24"/>
    <property type="match status" value="1"/>
</dbReference>
<gene>
    <name evidence="2" type="ORF">LTRI10_LOCUS22834</name>
</gene>
<dbReference type="PANTHER" id="PTHR33144">
    <property type="entry name" value="OS10G0409366 PROTEIN-RELATED"/>
    <property type="match status" value="1"/>
</dbReference>
<evidence type="ECO:0000256" key="1">
    <source>
        <dbReference type="SAM" id="MobiDB-lite"/>
    </source>
</evidence>